<keyword evidence="1" id="KW-1133">Transmembrane helix</keyword>
<keyword evidence="1" id="KW-0812">Transmembrane</keyword>
<dbReference type="InParanoid" id="A0A2H3D8Y1"/>
<keyword evidence="3" id="KW-1185">Reference proteome</keyword>
<keyword evidence="1" id="KW-0472">Membrane</keyword>
<evidence type="ECO:0000313" key="3">
    <source>
        <dbReference type="Proteomes" id="UP000217790"/>
    </source>
</evidence>
<organism evidence="2 3">
    <name type="scientific">Armillaria gallica</name>
    <name type="common">Bulbous honey fungus</name>
    <name type="synonym">Armillaria bulbosa</name>
    <dbReference type="NCBI Taxonomy" id="47427"/>
    <lineage>
        <taxon>Eukaryota</taxon>
        <taxon>Fungi</taxon>
        <taxon>Dikarya</taxon>
        <taxon>Basidiomycota</taxon>
        <taxon>Agaricomycotina</taxon>
        <taxon>Agaricomycetes</taxon>
        <taxon>Agaricomycetidae</taxon>
        <taxon>Agaricales</taxon>
        <taxon>Marasmiineae</taxon>
        <taxon>Physalacriaceae</taxon>
        <taxon>Armillaria</taxon>
    </lineage>
</organism>
<evidence type="ECO:0000256" key="1">
    <source>
        <dbReference type="SAM" id="Phobius"/>
    </source>
</evidence>
<accession>A0A2H3D8Y1</accession>
<dbReference type="AlphaFoldDB" id="A0A2H3D8Y1"/>
<name>A0A2H3D8Y1_ARMGA</name>
<dbReference type="OrthoDB" id="10478175at2759"/>
<proteinExistence type="predicted"/>
<protein>
    <submittedName>
        <fullName evidence="2">Uncharacterized protein</fullName>
    </submittedName>
</protein>
<evidence type="ECO:0000313" key="2">
    <source>
        <dbReference type="EMBL" id="PBK90234.1"/>
    </source>
</evidence>
<dbReference type="Proteomes" id="UP000217790">
    <property type="component" value="Unassembled WGS sequence"/>
</dbReference>
<reference evidence="3" key="1">
    <citation type="journal article" date="2017" name="Nat. Ecol. Evol.">
        <title>Genome expansion and lineage-specific genetic innovations in the forest pathogenic fungi Armillaria.</title>
        <authorList>
            <person name="Sipos G."/>
            <person name="Prasanna A.N."/>
            <person name="Walter M.C."/>
            <person name="O'Connor E."/>
            <person name="Balint B."/>
            <person name="Krizsan K."/>
            <person name="Kiss B."/>
            <person name="Hess J."/>
            <person name="Varga T."/>
            <person name="Slot J."/>
            <person name="Riley R."/>
            <person name="Boka B."/>
            <person name="Rigling D."/>
            <person name="Barry K."/>
            <person name="Lee J."/>
            <person name="Mihaltcheva S."/>
            <person name="LaButti K."/>
            <person name="Lipzen A."/>
            <person name="Waldron R."/>
            <person name="Moloney N.M."/>
            <person name="Sperisen C."/>
            <person name="Kredics L."/>
            <person name="Vagvoelgyi C."/>
            <person name="Patrignani A."/>
            <person name="Fitzpatrick D."/>
            <person name="Nagy I."/>
            <person name="Doyle S."/>
            <person name="Anderson J.B."/>
            <person name="Grigoriev I.V."/>
            <person name="Gueldener U."/>
            <person name="Muensterkoetter M."/>
            <person name="Nagy L.G."/>
        </authorList>
    </citation>
    <scope>NUCLEOTIDE SEQUENCE [LARGE SCALE GENOMIC DNA]</scope>
    <source>
        <strain evidence="3">Ar21-2</strain>
    </source>
</reference>
<gene>
    <name evidence="2" type="ORF">ARMGADRAFT_1032778</name>
</gene>
<dbReference type="EMBL" id="KZ293666">
    <property type="protein sequence ID" value="PBK90234.1"/>
    <property type="molecule type" value="Genomic_DNA"/>
</dbReference>
<sequence>MSLERCAMSVATAQYIVVSMGLSSTGTLFLLCTRMIGYQTLTPRCVSVSLPRYFQPTVCPRAFNVHALRFQIVRPIVRYLQQTPWRVSAPHDAPNSVTTINCIGECSLARTPGHFLQNSLPAKLTVTSWRLAFPYYGSGEGAVCKATTDAQARQPSETFHTRRITYKQVRRASQHDGNRDLLSLNGERMRPSFNGQTSRRQCQFSNGGGGAPLWYIIQWFSIPGLTDLRILIPVQRMRASYTRSNTPATVLNGNGDARLRFITQPFSGSFNQDPDSQSSKIMTDFLWKR</sequence>
<feature type="transmembrane region" description="Helical" evidence="1">
    <location>
        <begin position="12"/>
        <end position="32"/>
    </location>
</feature>